<evidence type="ECO:0000256" key="1">
    <source>
        <dbReference type="ARBA" id="ARBA00009080"/>
    </source>
</evidence>
<dbReference type="InterPro" id="IPR013328">
    <property type="entry name" value="6PGD_dom2"/>
</dbReference>
<evidence type="ECO:0000259" key="5">
    <source>
        <dbReference type="Pfam" id="PF03446"/>
    </source>
</evidence>
<dbReference type="InterPro" id="IPR015815">
    <property type="entry name" value="HIBADH-related"/>
</dbReference>
<accession>A0A1H3LUR7</accession>
<dbReference type="RefSeq" id="WP_139256629.1">
    <property type="nucleotide sequence ID" value="NZ_FNPZ01000001.1"/>
</dbReference>
<feature type="active site" evidence="4">
    <location>
        <position position="211"/>
    </location>
</feature>
<protein>
    <submittedName>
        <fullName evidence="7">3-hydroxyisobutyrate dehydrogenase</fullName>
    </submittedName>
</protein>
<keyword evidence="2" id="KW-0560">Oxidoreductase</keyword>
<gene>
    <name evidence="7" type="ORF">SAMN05216554_1141</name>
</gene>
<dbReference type="SUPFAM" id="SSF51735">
    <property type="entry name" value="NAD(P)-binding Rossmann-fold domains"/>
    <property type="match status" value="1"/>
</dbReference>
<dbReference type="Pfam" id="PF14833">
    <property type="entry name" value="NAD_binding_11"/>
    <property type="match status" value="1"/>
</dbReference>
<dbReference type="STRING" id="381665.SAMN05216554_1141"/>
<feature type="domain" description="3-hydroxyisobutyrate dehydrogenase-like NAD-binding" evidence="6">
    <location>
        <begin position="205"/>
        <end position="315"/>
    </location>
</feature>
<dbReference type="GO" id="GO:0050661">
    <property type="term" value="F:NADP binding"/>
    <property type="evidence" value="ECO:0007669"/>
    <property type="project" value="InterPro"/>
</dbReference>
<dbReference type="InterPro" id="IPR006115">
    <property type="entry name" value="6PGDH_NADP-bd"/>
</dbReference>
<evidence type="ECO:0000259" key="6">
    <source>
        <dbReference type="Pfam" id="PF14833"/>
    </source>
</evidence>
<dbReference type="Gene3D" id="3.40.50.720">
    <property type="entry name" value="NAD(P)-binding Rossmann-like Domain"/>
    <property type="match status" value="1"/>
</dbReference>
<dbReference type="PANTHER" id="PTHR43060">
    <property type="entry name" value="3-HYDROXYISOBUTYRATE DEHYDROGENASE-LIKE 1, MITOCHONDRIAL-RELATED"/>
    <property type="match status" value="1"/>
</dbReference>
<evidence type="ECO:0000256" key="2">
    <source>
        <dbReference type="ARBA" id="ARBA00023002"/>
    </source>
</evidence>
<dbReference type="Pfam" id="PF03446">
    <property type="entry name" value="NAD_binding_2"/>
    <property type="match status" value="1"/>
</dbReference>
<evidence type="ECO:0000256" key="3">
    <source>
        <dbReference type="ARBA" id="ARBA00023027"/>
    </source>
</evidence>
<dbReference type="GO" id="GO:0016491">
    <property type="term" value="F:oxidoreductase activity"/>
    <property type="evidence" value="ECO:0007669"/>
    <property type="project" value="UniProtKB-KW"/>
</dbReference>
<dbReference type="InterPro" id="IPR008927">
    <property type="entry name" value="6-PGluconate_DH-like_C_sf"/>
</dbReference>
<dbReference type="OrthoDB" id="3185659at2"/>
<organism evidence="7 8">
    <name type="scientific">Herbiconiux ginsengi</name>
    <dbReference type="NCBI Taxonomy" id="381665"/>
    <lineage>
        <taxon>Bacteria</taxon>
        <taxon>Bacillati</taxon>
        <taxon>Actinomycetota</taxon>
        <taxon>Actinomycetes</taxon>
        <taxon>Micrococcales</taxon>
        <taxon>Microbacteriaceae</taxon>
        <taxon>Herbiconiux</taxon>
    </lineage>
</organism>
<sequence>MTDARDPDTVAPERLRVGVLGLGRMGLPVALRLRAAGHDVEGYDPDPLRLARFRESPDPRVPDRAETSWEARFGTSGGPRGWEPDVLVSVLPGPAELTIAMVGDASPAEAGAPEQDGALATLRAGALWVDLTSGDPRVSRALASVAAARGVHAVGAPMAGGPADAGTGALGFFVGGAPEAVERALPLLRVLGDPDRLERAGDEVGAGHVAKLLANTLWFGQVAAVVEALLIGRAQGIEPEQLAAILRRSAGGGAFLDRHLDALLDGDYLETFGIDRVVEELDTVVGLAADAHLPVALTRLVARLHHEALDRFGPVDGELLVARLLEERAGTRIRRSSS</sequence>
<comment type="similarity">
    <text evidence="1">Belongs to the HIBADH-related family.</text>
</comment>
<feature type="domain" description="6-phosphogluconate dehydrogenase NADP-binding" evidence="5">
    <location>
        <begin position="16"/>
        <end position="193"/>
    </location>
</feature>
<dbReference type="PIRSF" id="PIRSF000103">
    <property type="entry name" value="HIBADH"/>
    <property type="match status" value="1"/>
</dbReference>
<evidence type="ECO:0000313" key="8">
    <source>
        <dbReference type="Proteomes" id="UP000198891"/>
    </source>
</evidence>
<dbReference type="EMBL" id="FNPZ01000001">
    <property type="protein sequence ID" value="SDY68100.1"/>
    <property type="molecule type" value="Genomic_DNA"/>
</dbReference>
<dbReference type="Proteomes" id="UP000198891">
    <property type="component" value="Unassembled WGS sequence"/>
</dbReference>
<dbReference type="GO" id="GO:0051287">
    <property type="term" value="F:NAD binding"/>
    <property type="evidence" value="ECO:0007669"/>
    <property type="project" value="InterPro"/>
</dbReference>
<dbReference type="InterPro" id="IPR036291">
    <property type="entry name" value="NAD(P)-bd_dom_sf"/>
</dbReference>
<dbReference type="InterPro" id="IPR029154">
    <property type="entry name" value="HIBADH-like_NADP-bd"/>
</dbReference>
<proteinExistence type="inferred from homology"/>
<dbReference type="SUPFAM" id="SSF48179">
    <property type="entry name" value="6-phosphogluconate dehydrogenase C-terminal domain-like"/>
    <property type="match status" value="1"/>
</dbReference>
<keyword evidence="8" id="KW-1185">Reference proteome</keyword>
<evidence type="ECO:0000256" key="4">
    <source>
        <dbReference type="PIRSR" id="PIRSR000103-1"/>
    </source>
</evidence>
<dbReference type="PANTHER" id="PTHR43060:SF15">
    <property type="entry name" value="3-HYDROXYISOBUTYRATE DEHYDROGENASE-LIKE 1, MITOCHONDRIAL-RELATED"/>
    <property type="match status" value="1"/>
</dbReference>
<dbReference type="Gene3D" id="1.10.1040.10">
    <property type="entry name" value="N-(1-d-carboxylethyl)-l-norvaline Dehydrogenase, domain 2"/>
    <property type="match status" value="1"/>
</dbReference>
<name>A0A1H3LUR7_9MICO</name>
<reference evidence="7 8" key="1">
    <citation type="submission" date="2016-10" db="EMBL/GenBank/DDBJ databases">
        <authorList>
            <person name="de Groot N.N."/>
        </authorList>
    </citation>
    <scope>NUCLEOTIDE SEQUENCE [LARGE SCALE GENOMIC DNA]</scope>
    <source>
        <strain evidence="7 8">CGMCC 4.3491</strain>
    </source>
</reference>
<evidence type="ECO:0000313" key="7">
    <source>
        <dbReference type="EMBL" id="SDY68100.1"/>
    </source>
</evidence>
<keyword evidence="3" id="KW-0520">NAD</keyword>
<dbReference type="AlphaFoldDB" id="A0A1H3LUR7"/>